<sequence>MRFVVSTDGLDEALGTLRLLAAKGENLSPMLDELGQDEVARVVQRFEQSRSPDGTAWQTLKQPRRPTKKRPAYVPAGQQRIPGDNPLRDWGVLQGSITAQIIGKHTLQIGTATDYAHYHQFGTQHIPARPFLGVSDDLLASIKELTHAYFSI</sequence>
<dbReference type="Pfam" id="PF05069">
    <property type="entry name" value="Phage_tail_S"/>
    <property type="match status" value="1"/>
</dbReference>
<reference evidence="2" key="1">
    <citation type="journal article" date="2021" name="Proc. Natl. Acad. Sci. U.S.A.">
        <title>A Catalog of Tens of Thousands of Viruses from Human Metagenomes Reveals Hidden Associations with Chronic Diseases.</title>
        <authorList>
            <person name="Tisza M.J."/>
            <person name="Buck C.B."/>
        </authorList>
    </citation>
    <scope>NUCLEOTIDE SEQUENCE</scope>
    <source>
        <strain evidence="2">CtRci5</strain>
    </source>
</reference>
<feature type="compositionally biased region" description="Polar residues" evidence="1">
    <location>
        <begin position="49"/>
        <end position="61"/>
    </location>
</feature>
<organism evidence="2">
    <name type="scientific">Myoviridae sp. ctRci5</name>
    <dbReference type="NCBI Taxonomy" id="2825105"/>
    <lineage>
        <taxon>Viruses</taxon>
        <taxon>Duplodnaviria</taxon>
        <taxon>Heunggongvirae</taxon>
        <taxon>Uroviricota</taxon>
        <taxon>Caudoviricetes</taxon>
    </lineage>
</organism>
<accession>A0A8S5V698</accession>
<dbReference type="EMBL" id="BK016208">
    <property type="protein sequence ID" value="DAG02273.1"/>
    <property type="molecule type" value="Genomic_DNA"/>
</dbReference>
<evidence type="ECO:0000313" key="2">
    <source>
        <dbReference type="EMBL" id="DAG02273.1"/>
    </source>
</evidence>
<feature type="region of interest" description="Disordered" evidence="1">
    <location>
        <begin position="47"/>
        <end position="80"/>
    </location>
</feature>
<dbReference type="InterPro" id="IPR006522">
    <property type="entry name" value="Phage_virion_morphogenesis"/>
</dbReference>
<evidence type="ECO:0000256" key="1">
    <source>
        <dbReference type="SAM" id="MobiDB-lite"/>
    </source>
</evidence>
<proteinExistence type="predicted"/>
<feature type="compositionally biased region" description="Basic residues" evidence="1">
    <location>
        <begin position="62"/>
        <end position="71"/>
    </location>
</feature>
<protein>
    <submittedName>
        <fullName evidence="2">Virion morphogenesis protein</fullName>
    </submittedName>
</protein>
<name>A0A8S5V698_9CAUD</name>